<evidence type="ECO:0000256" key="2">
    <source>
        <dbReference type="ARBA" id="ARBA00022801"/>
    </source>
</evidence>
<evidence type="ECO:0000256" key="3">
    <source>
        <dbReference type="ARBA" id="ARBA00023204"/>
    </source>
</evidence>
<protein>
    <submittedName>
        <fullName evidence="5">Uncharacterized protein</fullName>
    </submittedName>
</protein>
<keyword evidence="6" id="KW-1185">Reference proteome</keyword>
<dbReference type="Proteomes" id="UP001603857">
    <property type="component" value="Unassembled WGS sequence"/>
</dbReference>
<organism evidence="5 6">
    <name type="scientific">Flemingia macrophylla</name>
    <dbReference type="NCBI Taxonomy" id="520843"/>
    <lineage>
        <taxon>Eukaryota</taxon>
        <taxon>Viridiplantae</taxon>
        <taxon>Streptophyta</taxon>
        <taxon>Embryophyta</taxon>
        <taxon>Tracheophyta</taxon>
        <taxon>Spermatophyta</taxon>
        <taxon>Magnoliopsida</taxon>
        <taxon>eudicotyledons</taxon>
        <taxon>Gunneridae</taxon>
        <taxon>Pentapetalae</taxon>
        <taxon>rosids</taxon>
        <taxon>fabids</taxon>
        <taxon>Fabales</taxon>
        <taxon>Fabaceae</taxon>
        <taxon>Papilionoideae</taxon>
        <taxon>50 kb inversion clade</taxon>
        <taxon>NPAAA clade</taxon>
        <taxon>indigoferoid/millettioid clade</taxon>
        <taxon>Phaseoleae</taxon>
        <taxon>Flemingia</taxon>
    </lineage>
</organism>
<dbReference type="PANTHER" id="PTHR10150">
    <property type="entry name" value="DNA REPAIR ENDONUCLEASE XPF"/>
    <property type="match status" value="1"/>
</dbReference>
<evidence type="ECO:0000256" key="4">
    <source>
        <dbReference type="SAM" id="MobiDB-lite"/>
    </source>
</evidence>
<keyword evidence="2" id="KW-0378">Hydrolase</keyword>
<reference evidence="5 6" key="1">
    <citation type="submission" date="2024-08" db="EMBL/GenBank/DDBJ databases">
        <title>Insights into the chromosomal genome structure of Flemingia macrophylla.</title>
        <authorList>
            <person name="Ding Y."/>
            <person name="Zhao Y."/>
            <person name="Bi W."/>
            <person name="Wu M."/>
            <person name="Zhao G."/>
            <person name="Gong Y."/>
            <person name="Li W."/>
            <person name="Zhang P."/>
        </authorList>
    </citation>
    <scope>NUCLEOTIDE SEQUENCE [LARGE SCALE GENOMIC DNA]</scope>
    <source>
        <strain evidence="5">DYQJB</strain>
        <tissue evidence="5">Leaf</tissue>
    </source>
</reference>
<gene>
    <name evidence="5" type="ORF">Fmac_011430</name>
</gene>
<dbReference type="EMBL" id="JBGMDY010000004">
    <property type="protein sequence ID" value="KAL2336984.1"/>
    <property type="molecule type" value="Genomic_DNA"/>
</dbReference>
<evidence type="ECO:0000256" key="1">
    <source>
        <dbReference type="ARBA" id="ARBA00022763"/>
    </source>
</evidence>
<keyword evidence="1" id="KW-0227">DNA damage</keyword>
<keyword evidence="3" id="KW-0234">DNA repair</keyword>
<dbReference type="GO" id="GO:0006281">
    <property type="term" value="P:DNA repair"/>
    <property type="evidence" value="ECO:0007669"/>
    <property type="project" value="UniProtKB-KW"/>
</dbReference>
<comment type="caution">
    <text evidence="5">The sequence shown here is derived from an EMBL/GenBank/DDBJ whole genome shotgun (WGS) entry which is preliminary data.</text>
</comment>
<evidence type="ECO:0000313" key="6">
    <source>
        <dbReference type="Proteomes" id="UP001603857"/>
    </source>
</evidence>
<evidence type="ECO:0000313" key="5">
    <source>
        <dbReference type="EMBL" id="KAL2336984.1"/>
    </source>
</evidence>
<dbReference type="GO" id="GO:0016787">
    <property type="term" value="F:hydrolase activity"/>
    <property type="evidence" value="ECO:0007669"/>
    <property type="project" value="UniProtKB-KW"/>
</dbReference>
<feature type="region of interest" description="Disordered" evidence="4">
    <location>
        <begin position="79"/>
        <end position="142"/>
    </location>
</feature>
<proteinExistence type="predicted"/>
<feature type="compositionally biased region" description="Basic and acidic residues" evidence="4">
    <location>
        <begin position="126"/>
        <end position="142"/>
    </location>
</feature>
<dbReference type="PANTHER" id="PTHR10150:SF0">
    <property type="entry name" value="DNA REPAIR ENDONUCLEASE XPF"/>
    <property type="match status" value="1"/>
</dbReference>
<accession>A0ABD1MMG1</accession>
<dbReference type="AlphaFoldDB" id="A0ABD1MMG1"/>
<sequence length="336" mass="38964">MEVLEEVEEERQKQGMLREEVWAEGEDTNNGIVLVACKDERSCLQLEEFITNGPKKVMHEEWKKYLLNKVQLCDIVHKKKKPKDPKPKGFGILDGAEFGEQGRAKRKRKVGTRNGPDVLDSSGVRNNDKEETSDEIRMSDSENKIVEDVTNPVSAGRFCETMQDRTSVENIVLRRHTNPDAAASNGKPLPPVHFYALESDQPILDILKPSVVIVYHPDMTFVREIEVYKVENPLKRLKVYFIFYEESTEVQKFEASIRRENGAFESLIRQKSMMMIPVDQVIVDMREFMSSLPNVLNQKGMRIVPKVVYITRWRQWYDITNTVLLIEFSRDKSFSF</sequence>
<name>A0ABD1MMG1_9FABA</name>